<sequence length="562" mass="64137">MPQNIPRTQSARRDHSALQIPCGYVQCMRYFKTEGGRKKHWNASHSTFGPATTTTPRHATNIIEDEPANLELDHGLPEPIDTPVLNNLDAEFWGPGDKLYHNYHPRLNARPCDKTGQFLEDGAPPTPPPSKSPDDWTPYRNRVEFETAEFLYTRNQMSAGDINTLLDLWAATLLKSGDKPPFADCRDLYKTIDSTPIGDVKWQSFSVQYTGEKPECNTPPWMVQSYDVWYRDPHEVIRNMLANPDYATEMDYLPYREYSTDNDERQWQDFMSSDWAWNQADIISEDPDTLGSTFVPVVLGSDKATVSVATGANDYYPLYASIGNVRNNVRRAHRDAVAIIGFLAMPKTTEEHASDPKFRKYRRQLFHSSVAKILETLKPSMTKPEVVRFGDGHYRRVVYGVGPYIADYEEQVLLACIVRGWCPRCMSHRSKLDIKSLCRCRDHTEALIEEGTDGVLWDEYGIVADLVPFTNDFPRADIYELIAPDILHQLIKGTFKDHLVDWVGRYLKHVHGTTEAKKIQDDIDHRIASVASFAGLRRFPQGRGFKQWTGDDSKALMKVRPA</sequence>
<accession>A0A1J8R2G1</accession>
<protein>
    <recommendedName>
        <fullName evidence="2">C2H2-type domain-containing protein</fullName>
    </recommendedName>
</protein>
<organism evidence="3 4">
    <name type="scientific">Rhizopogon vesiculosus</name>
    <dbReference type="NCBI Taxonomy" id="180088"/>
    <lineage>
        <taxon>Eukaryota</taxon>
        <taxon>Fungi</taxon>
        <taxon>Dikarya</taxon>
        <taxon>Basidiomycota</taxon>
        <taxon>Agaricomycotina</taxon>
        <taxon>Agaricomycetes</taxon>
        <taxon>Agaricomycetidae</taxon>
        <taxon>Boletales</taxon>
        <taxon>Suillineae</taxon>
        <taxon>Rhizopogonaceae</taxon>
        <taxon>Rhizopogon</taxon>
    </lineage>
</organism>
<dbReference type="Pfam" id="PF18759">
    <property type="entry name" value="Plavaka"/>
    <property type="match status" value="1"/>
</dbReference>
<evidence type="ECO:0000259" key="2">
    <source>
        <dbReference type="PROSITE" id="PS00028"/>
    </source>
</evidence>
<evidence type="ECO:0000313" key="4">
    <source>
        <dbReference type="Proteomes" id="UP000183567"/>
    </source>
</evidence>
<dbReference type="OrthoDB" id="3199698at2759"/>
<keyword evidence="4" id="KW-1185">Reference proteome</keyword>
<feature type="domain" description="C2H2-type" evidence="2">
    <location>
        <begin position="22"/>
        <end position="45"/>
    </location>
</feature>
<feature type="region of interest" description="Disordered" evidence="1">
    <location>
        <begin position="115"/>
        <end position="138"/>
    </location>
</feature>
<dbReference type="Proteomes" id="UP000183567">
    <property type="component" value="Unassembled WGS sequence"/>
</dbReference>
<dbReference type="PROSITE" id="PS00028">
    <property type="entry name" value="ZINC_FINGER_C2H2_1"/>
    <property type="match status" value="1"/>
</dbReference>
<evidence type="ECO:0000256" key="1">
    <source>
        <dbReference type="SAM" id="MobiDB-lite"/>
    </source>
</evidence>
<reference evidence="3 4" key="1">
    <citation type="submission" date="2016-03" db="EMBL/GenBank/DDBJ databases">
        <title>Comparative genomics of the ectomycorrhizal sister species Rhizopogon vinicolor and Rhizopogon vesiculosus (Basidiomycota: Boletales) reveals a divergence of the mating type B locus.</title>
        <authorList>
            <person name="Mujic A.B."/>
            <person name="Kuo A."/>
            <person name="Tritt A."/>
            <person name="Lipzen A."/>
            <person name="Chen C."/>
            <person name="Johnson J."/>
            <person name="Sharma A."/>
            <person name="Barry K."/>
            <person name="Grigoriev I.V."/>
            <person name="Spatafora J.W."/>
        </authorList>
    </citation>
    <scope>NUCLEOTIDE SEQUENCE [LARGE SCALE GENOMIC DNA]</scope>
    <source>
        <strain evidence="3 4">AM-OR11-056</strain>
    </source>
</reference>
<comment type="caution">
    <text evidence="3">The sequence shown here is derived from an EMBL/GenBank/DDBJ whole genome shotgun (WGS) entry which is preliminary data.</text>
</comment>
<dbReference type="EMBL" id="LVVM01000846">
    <property type="protein sequence ID" value="OJA19841.1"/>
    <property type="molecule type" value="Genomic_DNA"/>
</dbReference>
<dbReference type="InterPro" id="IPR041078">
    <property type="entry name" value="Plavaka"/>
</dbReference>
<dbReference type="AlphaFoldDB" id="A0A1J8R2G1"/>
<name>A0A1J8R2G1_9AGAM</name>
<dbReference type="STRING" id="180088.A0A1J8R2G1"/>
<evidence type="ECO:0000313" key="3">
    <source>
        <dbReference type="EMBL" id="OJA19841.1"/>
    </source>
</evidence>
<proteinExistence type="predicted"/>
<dbReference type="InterPro" id="IPR013087">
    <property type="entry name" value="Znf_C2H2_type"/>
</dbReference>
<gene>
    <name evidence="3" type="ORF">AZE42_12774</name>
</gene>